<feature type="domain" description="Gamma-glutamylcyclotransferase AIG2-like" evidence="4">
    <location>
        <begin position="5"/>
        <end position="115"/>
    </location>
</feature>
<evidence type="ECO:0000313" key="7">
    <source>
        <dbReference type="Proteomes" id="UP000185657"/>
    </source>
</evidence>
<evidence type="ECO:0000313" key="5">
    <source>
        <dbReference type="EMBL" id="AOW12755.1"/>
    </source>
</evidence>
<dbReference type="KEGG" id="hyl:LPB072_07775"/>
<evidence type="ECO:0000256" key="2">
    <source>
        <dbReference type="PIRSR" id="PIRSR639126-1"/>
    </source>
</evidence>
<dbReference type="OrthoDB" id="8538589at2"/>
<evidence type="ECO:0000256" key="1">
    <source>
        <dbReference type="ARBA" id="ARBA00008861"/>
    </source>
</evidence>
<evidence type="ECO:0000313" key="8">
    <source>
        <dbReference type="Proteomes" id="UP000185680"/>
    </source>
</evidence>
<dbReference type="EMBL" id="LVWD01000034">
    <property type="protein sequence ID" value="OAD39944.1"/>
    <property type="molecule type" value="Genomic_DNA"/>
</dbReference>
<protein>
    <recommendedName>
        <fullName evidence="3">Gamma-glutamylcyclotransferase family protein</fullName>
    </recommendedName>
</protein>
<dbReference type="SUPFAM" id="SSF110857">
    <property type="entry name" value="Gamma-glutamyl cyclotransferase-like"/>
    <property type="match status" value="1"/>
</dbReference>
<comment type="similarity">
    <text evidence="1 3">Belongs to the gamma-glutamylcyclotransferase family.</text>
</comment>
<dbReference type="PANTHER" id="PTHR12510">
    <property type="entry name" value="TROPONIN C-AKIN-1 PROTEIN"/>
    <property type="match status" value="1"/>
</dbReference>
<dbReference type="RefSeq" id="WP_066093774.1">
    <property type="nucleotide sequence ID" value="NZ_CP017476.1"/>
</dbReference>
<dbReference type="GO" id="GO:0005829">
    <property type="term" value="C:cytosol"/>
    <property type="evidence" value="ECO:0007669"/>
    <property type="project" value="TreeGrafter"/>
</dbReference>
<evidence type="ECO:0000256" key="3">
    <source>
        <dbReference type="RuleBase" id="RU367036"/>
    </source>
</evidence>
<dbReference type="GO" id="GO:0061929">
    <property type="term" value="F:gamma-glutamylaminecyclotransferase activity"/>
    <property type="evidence" value="ECO:0007669"/>
    <property type="project" value="InterPro"/>
</dbReference>
<evidence type="ECO:0000313" key="6">
    <source>
        <dbReference type="EMBL" id="OAD39944.1"/>
    </source>
</evidence>
<dbReference type="InterPro" id="IPR009288">
    <property type="entry name" value="AIG2-like_dom"/>
</dbReference>
<dbReference type="STRING" id="1763535.LPB072_07775"/>
<gene>
    <name evidence="5" type="ORF">LPB072_07775</name>
    <name evidence="6" type="ORF">LPB72_17270</name>
</gene>
<dbReference type="Proteomes" id="UP000185680">
    <property type="component" value="Chromosome"/>
</dbReference>
<proteinExistence type="inferred from homology"/>
<dbReference type="InterPro" id="IPR039126">
    <property type="entry name" value="GGACT"/>
</dbReference>
<dbReference type="Gene3D" id="3.10.490.10">
    <property type="entry name" value="Gamma-glutamyl cyclotransferase-like"/>
    <property type="match status" value="1"/>
</dbReference>
<reference evidence="5 8" key="2">
    <citation type="submission" date="2016-10" db="EMBL/GenBank/DDBJ databases">
        <title>Hydorgenophaga sp. LPB0072 isolated from gastropod.</title>
        <authorList>
            <person name="Kim E."/>
            <person name="Yi H."/>
        </authorList>
    </citation>
    <scope>NUCLEOTIDE SEQUENCE [LARGE SCALE GENOMIC DNA]</scope>
    <source>
        <strain evidence="5 8">LPB0072</strain>
    </source>
</reference>
<dbReference type="CDD" id="cd06661">
    <property type="entry name" value="GGCT_like"/>
    <property type="match status" value="1"/>
</dbReference>
<dbReference type="Pfam" id="PF06094">
    <property type="entry name" value="GGACT"/>
    <property type="match status" value="1"/>
</dbReference>
<evidence type="ECO:0000259" key="4">
    <source>
        <dbReference type="Pfam" id="PF06094"/>
    </source>
</evidence>
<dbReference type="AlphaFoldDB" id="A0A162SSF0"/>
<sequence>MQFLIFVYGTLKEGFPNFHFNPGRRVPGTYRTRHPLPFYVVQLRDEDRAPWLVNKPGQGVQVSGQVFEVDAPTLQSMDVFEEVGLPTGYVRVAVELEAVDEAGAVLHAHVYMKEEHQMVECLAIEGPFAEYTAELAVGYRLEQA</sequence>
<dbReference type="EMBL" id="CP017476">
    <property type="protein sequence ID" value="AOW12755.1"/>
    <property type="molecule type" value="Genomic_DNA"/>
</dbReference>
<dbReference type="InterPro" id="IPR013024">
    <property type="entry name" value="GGCT-like"/>
</dbReference>
<dbReference type="Proteomes" id="UP000185657">
    <property type="component" value="Unassembled WGS sequence"/>
</dbReference>
<reference evidence="6 7" key="1">
    <citation type="submission" date="2016-02" db="EMBL/GenBank/DDBJ databases">
        <title>Draft genome sequence of Hydrogenophaga sp. LPB0072.</title>
        <authorList>
            <person name="Shin S.-K."/>
            <person name="Yi H."/>
        </authorList>
    </citation>
    <scope>NUCLEOTIDE SEQUENCE [LARGE SCALE GENOMIC DNA]</scope>
    <source>
        <strain evidence="6 7">LPB0072</strain>
    </source>
</reference>
<keyword evidence="7" id="KW-1185">Reference proteome</keyword>
<accession>A0A162SSF0</accession>
<dbReference type="InterPro" id="IPR036568">
    <property type="entry name" value="GGCT-like_sf"/>
</dbReference>
<feature type="active site" description="Proton acceptor" evidence="2">
    <location>
        <position position="81"/>
    </location>
</feature>
<organism evidence="5 8">
    <name type="scientific">Hydrogenophaga crassostreae</name>
    <dbReference type="NCBI Taxonomy" id="1763535"/>
    <lineage>
        <taxon>Bacteria</taxon>
        <taxon>Pseudomonadati</taxon>
        <taxon>Pseudomonadota</taxon>
        <taxon>Betaproteobacteria</taxon>
        <taxon>Burkholderiales</taxon>
        <taxon>Comamonadaceae</taxon>
        <taxon>Hydrogenophaga</taxon>
    </lineage>
</organism>
<name>A0A162SSF0_9BURK</name>
<dbReference type="PANTHER" id="PTHR12510:SF4">
    <property type="entry name" value="GAMMA-GLUTAMYLAMINECYCLOTRANSFERASE"/>
    <property type="match status" value="1"/>
</dbReference>